<evidence type="ECO:0000313" key="2">
    <source>
        <dbReference type="EMBL" id="CAK0852146.1"/>
    </source>
</evidence>
<evidence type="ECO:0000256" key="1">
    <source>
        <dbReference type="SAM" id="MobiDB-lite"/>
    </source>
</evidence>
<feature type="non-terminal residue" evidence="2">
    <location>
        <position position="140"/>
    </location>
</feature>
<feature type="compositionally biased region" description="Basic and acidic residues" evidence="1">
    <location>
        <begin position="35"/>
        <end position="57"/>
    </location>
</feature>
<organism evidence="2 3">
    <name type="scientific">Prorocentrum cordatum</name>
    <dbReference type="NCBI Taxonomy" id="2364126"/>
    <lineage>
        <taxon>Eukaryota</taxon>
        <taxon>Sar</taxon>
        <taxon>Alveolata</taxon>
        <taxon>Dinophyceae</taxon>
        <taxon>Prorocentrales</taxon>
        <taxon>Prorocentraceae</taxon>
        <taxon>Prorocentrum</taxon>
    </lineage>
</organism>
<gene>
    <name evidence="2" type="ORF">PCOR1329_LOCUS44095</name>
</gene>
<protein>
    <submittedName>
        <fullName evidence="2">Uncharacterized protein</fullName>
    </submittedName>
</protein>
<dbReference type="EMBL" id="CAUYUJ010015297">
    <property type="protein sequence ID" value="CAK0852146.1"/>
    <property type="molecule type" value="Genomic_DNA"/>
</dbReference>
<feature type="region of interest" description="Disordered" evidence="1">
    <location>
        <begin position="1"/>
        <end position="77"/>
    </location>
</feature>
<name>A0ABN9U1J8_9DINO</name>
<reference evidence="2" key="1">
    <citation type="submission" date="2023-10" db="EMBL/GenBank/DDBJ databases">
        <authorList>
            <person name="Chen Y."/>
            <person name="Shah S."/>
            <person name="Dougan E. K."/>
            <person name="Thang M."/>
            <person name="Chan C."/>
        </authorList>
    </citation>
    <scope>NUCLEOTIDE SEQUENCE [LARGE SCALE GENOMIC DNA]</scope>
</reference>
<keyword evidence="3" id="KW-1185">Reference proteome</keyword>
<sequence>ATFPRLFALPPPERAMSLPASSSGQLRVAAPPGRVVDRSPRSPKELGGPRHGADSSRARRPAQAGGPGACPPAAPGLARGEICARGRRPDAGCTPQHETFADAPRRWLAAEVKEPPPIAAAVALNLLQDYLDASLEEGGE</sequence>
<accession>A0ABN9U1J8</accession>
<comment type="caution">
    <text evidence="2">The sequence shown here is derived from an EMBL/GenBank/DDBJ whole genome shotgun (WGS) entry which is preliminary data.</text>
</comment>
<evidence type="ECO:0000313" key="3">
    <source>
        <dbReference type="Proteomes" id="UP001189429"/>
    </source>
</evidence>
<dbReference type="Proteomes" id="UP001189429">
    <property type="component" value="Unassembled WGS sequence"/>
</dbReference>
<proteinExistence type="predicted"/>
<feature type="non-terminal residue" evidence="2">
    <location>
        <position position="1"/>
    </location>
</feature>